<feature type="compositionally biased region" description="Polar residues" evidence="1">
    <location>
        <begin position="25"/>
        <end position="39"/>
    </location>
</feature>
<dbReference type="EMBL" id="KE345941">
    <property type="protein sequence ID" value="EXC21331.1"/>
    <property type="molecule type" value="Genomic_DNA"/>
</dbReference>
<dbReference type="AlphaFoldDB" id="W9SCB6"/>
<evidence type="ECO:0000256" key="1">
    <source>
        <dbReference type="SAM" id="MobiDB-lite"/>
    </source>
</evidence>
<keyword evidence="3" id="KW-1185">Reference proteome</keyword>
<reference evidence="3" key="1">
    <citation type="submission" date="2013-01" db="EMBL/GenBank/DDBJ databases">
        <title>Draft Genome Sequence of a Mulberry Tree, Morus notabilis C.K. Schneid.</title>
        <authorList>
            <person name="He N."/>
            <person name="Zhao S."/>
        </authorList>
    </citation>
    <scope>NUCLEOTIDE SEQUENCE</scope>
</reference>
<gene>
    <name evidence="2" type="ORF">L484_002132</name>
</gene>
<sequence length="76" mass="8490">MKIILHCTDNEKSWKESWFLAISDESSSLEKTPSNSGKVTPQEAEEDEVKPSLSKEAQNKIDTAMKADLAEHQLVS</sequence>
<protein>
    <submittedName>
        <fullName evidence="2">Uncharacterized protein</fullName>
    </submittedName>
</protein>
<name>W9SCB6_9ROSA</name>
<dbReference type="Proteomes" id="UP000030645">
    <property type="component" value="Unassembled WGS sequence"/>
</dbReference>
<evidence type="ECO:0000313" key="2">
    <source>
        <dbReference type="EMBL" id="EXC21331.1"/>
    </source>
</evidence>
<accession>W9SCB6</accession>
<proteinExistence type="predicted"/>
<feature type="region of interest" description="Disordered" evidence="1">
    <location>
        <begin position="25"/>
        <end position="76"/>
    </location>
</feature>
<evidence type="ECO:0000313" key="3">
    <source>
        <dbReference type="Proteomes" id="UP000030645"/>
    </source>
</evidence>
<organism evidence="2 3">
    <name type="scientific">Morus notabilis</name>
    <dbReference type="NCBI Taxonomy" id="981085"/>
    <lineage>
        <taxon>Eukaryota</taxon>
        <taxon>Viridiplantae</taxon>
        <taxon>Streptophyta</taxon>
        <taxon>Embryophyta</taxon>
        <taxon>Tracheophyta</taxon>
        <taxon>Spermatophyta</taxon>
        <taxon>Magnoliopsida</taxon>
        <taxon>eudicotyledons</taxon>
        <taxon>Gunneridae</taxon>
        <taxon>Pentapetalae</taxon>
        <taxon>rosids</taxon>
        <taxon>fabids</taxon>
        <taxon>Rosales</taxon>
        <taxon>Moraceae</taxon>
        <taxon>Moreae</taxon>
        <taxon>Morus</taxon>
    </lineage>
</organism>
<feature type="compositionally biased region" description="Basic and acidic residues" evidence="1">
    <location>
        <begin position="57"/>
        <end position="76"/>
    </location>
</feature>